<proteinExistence type="predicted"/>
<reference evidence="1 2" key="1">
    <citation type="submission" date="2020-08" db="EMBL/GenBank/DDBJ databases">
        <authorList>
            <person name="Liu C."/>
            <person name="Sun Q."/>
        </authorList>
    </citation>
    <scope>NUCLEOTIDE SEQUENCE [LARGE SCALE GENOMIC DNA]</scope>
    <source>
        <strain evidence="1 2">NSJ-8</strain>
    </source>
</reference>
<gene>
    <name evidence="1" type="ORF">H9Q77_05065</name>
</gene>
<dbReference type="KEGG" id="ssun:H9Q77_05065"/>
<keyword evidence="2" id="KW-1185">Reference proteome</keyword>
<accession>A0A7G9FY47</accession>
<sequence>MEKEMIIAVNEESAEIFKEFAKKNDNIYCVEHKAFIGLTEITEFMIDISPEFLAALSAYLIAQLQCKTEIRIKKGDMEIEIKDKNITPDMVLDILNKLEQKKKR</sequence>
<dbReference type="AlphaFoldDB" id="A0A7G9FY47"/>
<organism evidence="1 2">
    <name type="scientific">Simiaoa sunii</name>
    <dbReference type="NCBI Taxonomy" id="2763672"/>
    <lineage>
        <taxon>Bacteria</taxon>
        <taxon>Bacillati</taxon>
        <taxon>Bacillota</taxon>
        <taxon>Clostridia</taxon>
        <taxon>Lachnospirales</taxon>
        <taxon>Lachnospiraceae</taxon>
        <taxon>Simiaoa</taxon>
    </lineage>
</organism>
<dbReference type="EMBL" id="CP060633">
    <property type="protein sequence ID" value="QNM03479.1"/>
    <property type="molecule type" value="Genomic_DNA"/>
</dbReference>
<evidence type="ECO:0000313" key="1">
    <source>
        <dbReference type="EMBL" id="QNM03479.1"/>
    </source>
</evidence>
<name>A0A7G9FY47_9FIRM</name>
<protein>
    <submittedName>
        <fullName evidence="1">Uncharacterized protein</fullName>
    </submittedName>
</protein>
<evidence type="ECO:0000313" key="2">
    <source>
        <dbReference type="Proteomes" id="UP000515981"/>
    </source>
</evidence>
<dbReference type="Proteomes" id="UP000515981">
    <property type="component" value="Chromosome"/>
</dbReference>
<dbReference type="RefSeq" id="WP_249326713.1">
    <property type="nucleotide sequence ID" value="NZ_CP060633.1"/>
</dbReference>